<proteinExistence type="predicted"/>
<evidence type="ECO:0000313" key="1">
    <source>
        <dbReference type="EMBL" id="MBA8795521.1"/>
    </source>
</evidence>
<gene>
    <name evidence="1" type="ORF">FHX74_003157</name>
</gene>
<accession>A0A7W3IUJ4</accession>
<organism evidence="1 2">
    <name type="scientific">Microlunatus kandeliicorticis</name>
    <dbReference type="NCBI Taxonomy" id="1759536"/>
    <lineage>
        <taxon>Bacteria</taxon>
        <taxon>Bacillati</taxon>
        <taxon>Actinomycetota</taxon>
        <taxon>Actinomycetes</taxon>
        <taxon>Propionibacteriales</taxon>
        <taxon>Propionibacteriaceae</taxon>
        <taxon>Microlunatus</taxon>
    </lineage>
</organism>
<reference evidence="1 2" key="1">
    <citation type="submission" date="2020-07" db="EMBL/GenBank/DDBJ databases">
        <title>Sequencing the genomes of 1000 actinobacteria strains.</title>
        <authorList>
            <person name="Klenk H.-P."/>
        </authorList>
    </citation>
    <scope>NUCLEOTIDE SEQUENCE [LARGE SCALE GENOMIC DNA]</scope>
    <source>
        <strain evidence="1 2">DSM 100723</strain>
    </source>
</reference>
<protein>
    <submittedName>
        <fullName evidence="1">Uncharacterized protein</fullName>
    </submittedName>
</protein>
<dbReference type="AlphaFoldDB" id="A0A7W3IUJ4"/>
<evidence type="ECO:0000313" key="2">
    <source>
        <dbReference type="Proteomes" id="UP000523079"/>
    </source>
</evidence>
<dbReference type="EMBL" id="JACGWT010000005">
    <property type="protein sequence ID" value="MBA8795521.1"/>
    <property type="molecule type" value="Genomic_DNA"/>
</dbReference>
<keyword evidence="2" id="KW-1185">Reference proteome</keyword>
<dbReference type="Proteomes" id="UP000523079">
    <property type="component" value="Unassembled WGS sequence"/>
</dbReference>
<comment type="caution">
    <text evidence="1">The sequence shown here is derived from an EMBL/GenBank/DDBJ whole genome shotgun (WGS) entry which is preliminary data.</text>
</comment>
<sequence length="54" mass="5831">MKWVKRIVLVLVVTFALFYLITQPENAANAVRGAGEAIAGAFNSIMKFFSALAA</sequence>
<dbReference type="RefSeq" id="WP_182561134.1">
    <property type="nucleotide sequence ID" value="NZ_JACGWT010000005.1"/>
</dbReference>
<name>A0A7W3IUJ4_9ACTN</name>